<evidence type="ECO:0000256" key="4">
    <source>
        <dbReference type="ARBA" id="ARBA00022842"/>
    </source>
</evidence>
<accession>A0ABX6YHS6</accession>
<dbReference type="InterPro" id="IPR029060">
    <property type="entry name" value="PIN-like_dom_sf"/>
</dbReference>
<evidence type="ECO:0000256" key="1">
    <source>
        <dbReference type="ARBA" id="ARBA00022722"/>
    </source>
</evidence>
<dbReference type="RefSeq" id="WP_166986739.1">
    <property type="nucleotide sequence ID" value="NZ_CP061169.1"/>
</dbReference>
<evidence type="ECO:0000313" key="7">
    <source>
        <dbReference type="Proteomes" id="UP000662814"/>
    </source>
</evidence>
<sequence>MMRSQGIAQGTTPTLTGSVPPRAIVDNSVWQRAHVEDVRGALTKLFRAGYEVVTCAPQLLEALWSAHSGADHARIAATFGRFQTVDPQPGFARGCSRLQGNLWSHGMVRTVGSSGIQIAMTALQHDCTVVHYDNDFELIQRVEPTFSQRWIAARGSLPT</sequence>
<evidence type="ECO:0000256" key="2">
    <source>
        <dbReference type="ARBA" id="ARBA00022723"/>
    </source>
</evidence>
<dbReference type="Gene3D" id="3.40.50.1010">
    <property type="entry name" value="5'-nuclease"/>
    <property type="match status" value="1"/>
</dbReference>
<proteinExistence type="predicted"/>
<dbReference type="InterPro" id="IPR002716">
    <property type="entry name" value="PIN_dom"/>
</dbReference>
<protein>
    <recommendedName>
        <fullName evidence="5">PIN domain-containing protein</fullName>
    </recommendedName>
</protein>
<keyword evidence="4" id="KW-0460">Magnesium</keyword>
<keyword evidence="1" id="KW-0540">Nuclease</keyword>
<gene>
    <name evidence="6" type="ORF">HCR76_16435</name>
</gene>
<reference evidence="6 7" key="1">
    <citation type="submission" date="2020-12" db="EMBL/GenBank/DDBJ databases">
        <title>Microbacterium sp. HY060.</title>
        <authorList>
            <person name="Zhou J."/>
        </authorList>
    </citation>
    <scope>NUCLEOTIDE SEQUENCE [LARGE SCALE GENOMIC DNA]</scope>
    <source>
        <strain evidence="6 7">HY60</strain>
    </source>
</reference>
<evidence type="ECO:0000259" key="5">
    <source>
        <dbReference type="Pfam" id="PF01850"/>
    </source>
</evidence>
<keyword evidence="3" id="KW-0378">Hydrolase</keyword>
<dbReference type="EMBL" id="CP061169">
    <property type="protein sequence ID" value="QPZ38348.1"/>
    <property type="molecule type" value="Genomic_DNA"/>
</dbReference>
<keyword evidence="2" id="KW-0479">Metal-binding</keyword>
<name>A0ABX6YHS6_9MICO</name>
<dbReference type="SUPFAM" id="SSF88723">
    <property type="entry name" value="PIN domain-like"/>
    <property type="match status" value="1"/>
</dbReference>
<evidence type="ECO:0000256" key="3">
    <source>
        <dbReference type="ARBA" id="ARBA00022801"/>
    </source>
</evidence>
<organism evidence="6 7">
    <name type="scientific">Paramicrobacterium chengjingii</name>
    <dbReference type="NCBI Taxonomy" id="2769067"/>
    <lineage>
        <taxon>Bacteria</taxon>
        <taxon>Bacillati</taxon>
        <taxon>Actinomycetota</taxon>
        <taxon>Actinomycetes</taxon>
        <taxon>Micrococcales</taxon>
        <taxon>Microbacteriaceae</taxon>
        <taxon>Paramicrobacterium</taxon>
    </lineage>
</organism>
<keyword evidence="7" id="KW-1185">Reference proteome</keyword>
<feature type="domain" description="PIN" evidence="5">
    <location>
        <begin position="24"/>
        <end position="139"/>
    </location>
</feature>
<dbReference type="Pfam" id="PF01850">
    <property type="entry name" value="PIN"/>
    <property type="match status" value="1"/>
</dbReference>
<dbReference type="Proteomes" id="UP000662814">
    <property type="component" value="Chromosome"/>
</dbReference>
<evidence type="ECO:0000313" key="6">
    <source>
        <dbReference type="EMBL" id="QPZ38348.1"/>
    </source>
</evidence>